<accession>A0A4Y1QZB5</accession>
<dbReference type="EC" id="4.1.1.97" evidence="3"/>
<protein>
    <recommendedName>
        <fullName evidence="3">2-oxo-4-hydroxy-4-carboxy-5-ureidoimidazoline decarboxylase</fullName>
        <ecNumber evidence="3">4.1.1.97</ecNumber>
    </recommendedName>
</protein>
<dbReference type="SUPFAM" id="SSF158694">
    <property type="entry name" value="UraD-Like"/>
    <property type="match status" value="1"/>
</dbReference>
<organism evidence="8">
    <name type="scientific">Prunus dulcis</name>
    <name type="common">Almond</name>
    <name type="synonym">Amygdalus dulcis</name>
    <dbReference type="NCBI Taxonomy" id="3755"/>
    <lineage>
        <taxon>Eukaryota</taxon>
        <taxon>Viridiplantae</taxon>
        <taxon>Streptophyta</taxon>
        <taxon>Embryophyta</taxon>
        <taxon>Tracheophyta</taxon>
        <taxon>Spermatophyta</taxon>
        <taxon>Magnoliopsida</taxon>
        <taxon>eudicotyledons</taxon>
        <taxon>Gunneridae</taxon>
        <taxon>Pentapetalae</taxon>
        <taxon>rosids</taxon>
        <taxon>fabids</taxon>
        <taxon>Rosales</taxon>
        <taxon>Rosaceae</taxon>
        <taxon>Amygdaloideae</taxon>
        <taxon>Amygdaleae</taxon>
        <taxon>Prunus</taxon>
    </lineage>
</organism>
<dbReference type="Gene3D" id="1.10.3330.10">
    <property type="entry name" value="Oxo-4-hydroxy-4-carboxy-5-ureidoimidazoline decarboxylase"/>
    <property type="match status" value="2"/>
</dbReference>
<keyword evidence="6" id="KW-0456">Lyase</keyword>
<evidence type="ECO:0000256" key="5">
    <source>
        <dbReference type="ARBA" id="ARBA00022793"/>
    </source>
</evidence>
<comment type="pathway">
    <text evidence="2">Purine metabolism; urate degradation; (S)-allantoin from urate: step 3/3.</text>
</comment>
<gene>
    <name evidence="8" type="ORF">Prudu_006213</name>
</gene>
<dbReference type="AlphaFoldDB" id="A0A4Y1QZB5"/>
<evidence type="ECO:0000256" key="3">
    <source>
        <dbReference type="ARBA" id="ARBA00012257"/>
    </source>
</evidence>
<evidence type="ECO:0000256" key="1">
    <source>
        <dbReference type="ARBA" id="ARBA00001163"/>
    </source>
</evidence>
<dbReference type="SUPFAM" id="SSF49472">
    <property type="entry name" value="Transthyretin (synonym: prealbumin)"/>
    <property type="match status" value="1"/>
</dbReference>
<dbReference type="Pfam" id="PF09349">
    <property type="entry name" value="OHCU_decarbox"/>
    <property type="match status" value="1"/>
</dbReference>
<keyword evidence="4" id="KW-0659">Purine metabolism</keyword>
<dbReference type="GO" id="GO:0005777">
    <property type="term" value="C:peroxisome"/>
    <property type="evidence" value="ECO:0007669"/>
    <property type="project" value="TreeGrafter"/>
</dbReference>
<dbReference type="Gene3D" id="2.60.40.180">
    <property type="entry name" value="Transthyretin/hydroxyisourate hydrolase domain"/>
    <property type="match status" value="1"/>
</dbReference>
<dbReference type="PANTHER" id="PTHR43466">
    <property type="entry name" value="2-OXO-4-HYDROXY-4-CARBOXY-5-UREIDOIMIDAZOLINE DECARBOXYLASE-RELATED"/>
    <property type="match status" value="1"/>
</dbReference>
<dbReference type="InterPro" id="IPR036778">
    <property type="entry name" value="OHCU_decarboxylase_sf"/>
</dbReference>
<dbReference type="EMBL" id="AP019298">
    <property type="protein sequence ID" value="BBG97178.1"/>
    <property type="molecule type" value="Genomic_DNA"/>
</dbReference>
<dbReference type="GO" id="GO:0006144">
    <property type="term" value="P:purine nucleobase metabolic process"/>
    <property type="evidence" value="ECO:0007669"/>
    <property type="project" value="UniProtKB-KW"/>
</dbReference>
<dbReference type="GO" id="GO:0051997">
    <property type="term" value="F:2-oxo-4-hydroxy-4-carboxy-5-ureidoimidazoline decarboxylase activity"/>
    <property type="evidence" value="ECO:0007669"/>
    <property type="project" value="UniProtKB-EC"/>
</dbReference>
<keyword evidence="5" id="KW-0210">Decarboxylase</keyword>
<reference evidence="8" key="1">
    <citation type="journal article" date="2019" name="Science">
        <title>Mutation of a bHLH transcription factor allowed almond domestication.</title>
        <authorList>
            <person name="Sanchez-Perez R."/>
            <person name="Pavan S."/>
            <person name="Mazzeo R."/>
            <person name="Moldovan C."/>
            <person name="Aiese Cigliano R."/>
            <person name="Del Cueto J."/>
            <person name="Ricciardi F."/>
            <person name="Lotti C."/>
            <person name="Ricciardi L."/>
            <person name="Dicenta F."/>
            <person name="Lopez-Marques R.L."/>
            <person name="Lindberg Moller B."/>
        </authorList>
    </citation>
    <scope>NUCLEOTIDE SEQUENCE</scope>
</reference>
<dbReference type="PANTHER" id="PTHR43466:SF1">
    <property type="entry name" value="2-OXO-4-HYDROXY-4-CARBOXY-5-UREIDOIMIDAZOLINE DECARBOXYLASE-RELATED"/>
    <property type="match status" value="1"/>
</dbReference>
<proteinExistence type="predicted"/>
<dbReference type="GO" id="GO:0019628">
    <property type="term" value="P:urate catabolic process"/>
    <property type="evidence" value="ECO:0007669"/>
    <property type="project" value="TreeGrafter"/>
</dbReference>
<sequence>MGLQFEEDEFLACCGSTKFAKEMAKASPFSSLDEAVTAAREIWFNQVDVHAWLKRSLRILRSDTRLLLLTPPLLSGVRESRQLPLQLPLILACRQKFGFIFLICASGKSTDGILSELKKRYPNRPIAEFEIAAQEQMKITELRLAKLFSTKENVASTCNKNPTLAKKVEDRVSVIGAHLTAASDASSVKNLKLHLELVHPSQPMSWMFLKDLQVPGPQPRPMFGESDVGGWLCLGCSTTDNDGRIGQLMSIVDVVNPGIYRINFNTGKYARRVTEVGPFSCSSAAVTFLIHNVPWKLGLCVAQQK</sequence>
<evidence type="ECO:0000256" key="2">
    <source>
        <dbReference type="ARBA" id="ARBA00004754"/>
    </source>
</evidence>
<dbReference type="InterPro" id="IPR018020">
    <property type="entry name" value="OHCU_decarboxylase"/>
</dbReference>
<feature type="domain" description="Oxo-4-hydroxy-4-carboxy-5-ureidoimidazoline decarboxylase" evidence="7">
    <location>
        <begin position="94"/>
        <end position="145"/>
    </location>
</feature>
<evidence type="ECO:0000256" key="6">
    <source>
        <dbReference type="ARBA" id="ARBA00023239"/>
    </source>
</evidence>
<evidence type="ECO:0000256" key="4">
    <source>
        <dbReference type="ARBA" id="ARBA00022631"/>
    </source>
</evidence>
<name>A0A4Y1QZB5_PRUDU</name>
<comment type="catalytic activity">
    <reaction evidence="1">
        <text>5-hydroxy-2-oxo-4-ureido-2,5-dihydro-1H-imidazole-5-carboxylate + H(+) = (S)-allantoin + CO2</text>
        <dbReference type="Rhea" id="RHEA:26301"/>
        <dbReference type="ChEBI" id="CHEBI:15378"/>
        <dbReference type="ChEBI" id="CHEBI:15678"/>
        <dbReference type="ChEBI" id="CHEBI:16526"/>
        <dbReference type="ChEBI" id="CHEBI:58639"/>
        <dbReference type="EC" id="4.1.1.97"/>
    </reaction>
</comment>
<evidence type="ECO:0000259" key="7">
    <source>
        <dbReference type="Pfam" id="PF09349"/>
    </source>
</evidence>
<dbReference type="InterPro" id="IPR036817">
    <property type="entry name" value="Transthyretin/HIU_hydrolase_sf"/>
</dbReference>
<evidence type="ECO:0000313" key="8">
    <source>
        <dbReference type="EMBL" id="BBG97178.1"/>
    </source>
</evidence>